<feature type="signal peptide" evidence="10">
    <location>
        <begin position="1"/>
        <end position="33"/>
    </location>
</feature>
<feature type="domain" description="TonB-dependent receptor plug" evidence="12">
    <location>
        <begin position="59"/>
        <end position="161"/>
    </location>
</feature>
<evidence type="ECO:0000256" key="10">
    <source>
        <dbReference type="SAM" id="SignalP"/>
    </source>
</evidence>
<evidence type="ECO:0000256" key="2">
    <source>
        <dbReference type="ARBA" id="ARBA00022448"/>
    </source>
</evidence>
<dbReference type="InterPro" id="IPR000531">
    <property type="entry name" value="Beta-barrel_TonB"/>
</dbReference>
<dbReference type="SUPFAM" id="SSF56935">
    <property type="entry name" value="Porins"/>
    <property type="match status" value="1"/>
</dbReference>
<keyword evidence="13" id="KW-0675">Receptor</keyword>
<dbReference type="PANTHER" id="PTHR30069:SF49">
    <property type="entry name" value="OUTER MEMBRANE PROTEIN C"/>
    <property type="match status" value="1"/>
</dbReference>
<keyword evidence="14" id="KW-1185">Reference proteome</keyword>
<comment type="caution">
    <text evidence="13">The sequence shown here is derived from an EMBL/GenBank/DDBJ whole genome shotgun (WGS) entry which is preliminary data.</text>
</comment>
<keyword evidence="7 8" id="KW-0998">Cell outer membrane</keyword>
<dbReference type="GO" id="GO:0009279">
    <property type="term" value="C:cell outer membrane"/>
    <property type="evidence" value="ECO:0007669"/>
    <property type="project" value="UniProtKB-SubCell"/>
</dbReference>
<dbReference type="Pfam" id="PF00593">
    <property type="entry name" value="TonB_dep_Rec_b-barrel"/>
    <property type="match status" value="1"/>
</dbReference>
<dbReference type="RefSeq" id="WP_115842258.1">
    <property type="nucleotide sequence ID" value="NZ_CP183976.1"/>
</dbReference>
<dbReference type="NCBIfam" id="TIGR01778">
    <property type="entry name" value="TonB-copper"/>
    <property type="match status" value="1"/>
</dbReference>
<organism evidence="13 14">
    <name type="scientific">Lysobacter soli</name>
    <dbReference type="NCBI Taxonomy" id="453783"/>
    <lineage>
        <taxon>Bacteria</taxon>
        <taxon>Pseudomonadati</taxon>
        <taxon>Pseudomonadota</taxon>
        <taxon>Gammaproteobacteria</taxon>
        <taxon>Lysobacterales</taxon>
        <taxon>Lysobacteraceae</taxon>
        <taxon>Lysobacter</taxon>
    </lineage>
</organism>
<evidence type="ECO:0000256" key="8">
    <source>
        <dbReference type="PROSITE-ProRule" id="PRU01360"/>
    </source>
</evidence>
<protein>
    <submittedName>
        <fullName evidence="13">TonB-dependent copper receptor</fullName>
    </submittedName>
</protein>
<keyword evidence="3 8" id="KW-1134">Transmembrane beta strand</keyword>
<feature type="domain" description="TonB-dependent receptor-like beta-barrel" evidence="11">
    <location>
        <begin position="212"/>
        <end position="653"/>
    </location>
</feature>
<evidence type="ECO:0000256" key="7">
    <source>
        <dbReference type="ARBA" id="ARBA00023237"/>
    </source>
</evidence>
<keyword evidence="5 9" id="KW-0798">TonB box</keyword>
<gene>
    <name evidence="13" type="ORF">DX912_09480</name>
</gene>
<reference evidence="13 14" key="1">
    <citation type="submission" date="2018-08" db="EMBL/GenBank/DDBJ databases">
        <title>Lysobacter soli KCTC 22011, whole genome shotgun sequence.</title>
        <authorList>
            <person name="Zhang X."/>
            <person name="Feng G."/>
            <person name="Zhu H."/>
        </authorList>
    </citation>
    <scope>NUCLEOTIDE SEQUENCE [LARGE SCALE GENOMIC DNA]</scope>
    <source>
        <strain evidence="13 14">KCTC 22011</strain>
    </source>
</reference>
<evidence type="ECO:0000313" key="14">
    <source>
        <dbReference type="Proteomes" id="UP000256829"/>
    </source>
</evidence>
<accession>A0A3D8VEK4</accession>
<dbReference type="Gene3D" id="2.40.170.20">
    <property type="entry name" value="TonB-dependent receptor, beta-barrel domain"/>
    <property type="match status" value="1"/>
</dbReference>
<comment type="subcellular location">
    <subcellularLocation>
        <location evidence="1 8">Cell outer membrane</location>
        <topology evidence="1 8">Multi-pass membrane protein</topology>
    </subcellularLocation>
</comment>
<dbReference type="PANTHER" id="PTHR30069">
    <property type="entry name" value="TONB-DEPENDENT OUTER MEMBRANE RECEPTOR"/>
    <property type="match status" value="1"/>
</dbReference>
<dbReference type="Proteomes" id="UP000256829">
    <property type="component" value="Unassembled WGS sequence"/>
</dbReference>
<proteinExistence type="inferred from homology"/>
<evidence type="ECO:0000259" key="12">
    <source>
        <dbReference type="Pfam" id="PF07715"/>
    </source>
</evidence>
<evidence type="ECO:0000256" key="9">
    <source>
        <dbReference type="RuleBase" id="RU003357"/>
    </source>
</evidence>
<evidence type="ECO:0000259" key="11">
    <source>
        <dbReference type="Pfam" id="PF00593"/>
    </source>
</evidence>
<dbReference type="Pfam" id="PF07715">
    <property type="entry name" value="Plug"/>
    <property type="match status" value="1"/>
</dbReference>
<dbReference type="EMBL" id="QTJR01000005">
    <property type="protein sequence ID" value="RDY67491.1"/>
    <property type="molecule type" value="Genomic_DNA"/>
</dbReference>
<dbReference type="CDD" id="cd01347">
    <property type="entry name" value="ligand_gated_channel"/>
    <property type="match status" value="1"/>
</dbReference>
<keyword evidence="6 8" id="KW-0472">Membrane</keyword>
<evidence type="ECO:0000256" key="4">
    <source>
        <dbReference type="ARBA" id="ARBA00022692"/>
    </source>
</evidence>
<dbReference type="Gene3D" id="2.170.130.10">
    <property type="entry name" value="TonB-dependent receptor, plug domain"/>
    <property type="match status" value="1"/>
</dbReference>
<evidence type="ECO:0000256" key="3">
    <source>
        <dbReference type="ARBA" id="ARBA00022452"/>
    </source>
</evidence>
<keyword evidence="10" id="KW-0732">Signal</keyword>
<keyword evidence="2 8" id="KW-0813">Transport</keyword>
<dbReference type="GO" id="GO:0044718">
    <property type="term" value="P:siderophore transmembrane transport"/>
    <property type="evidence" value="ECO:0007669"/>
    <property type="project" value="TreeGrafter"/>
</dbReference>
<evidence type="ECO:0000256" key="6">
    <source>
        <dbReference type="ARBA" id="ARBA00023136"/>
    </source>
</evidence>
<comment type="similarity">
    <text evidence="8 9">Belongs to the TonB-dependent receptor family.</text>
</comment>
<dbReference type="InterPro" id="IPR036942">
    <property type="entry name" value="Beta-barrel_TonB_sf"/>
</dbReference>
<dbReference type="InterPro" id="IPR010100">
    <property type="entry name" value="TonB-dep_Cu_rcpt"/>
</dbReference>
<dbReference type="GO" id="GO:0015344">
    <property type="term" value="F:siderophore uptake transmembrane transporter activity"/>
    <property type="evidence" value="ECO:0007669"/>
    <property type="project" value="TreeGrafter"/>
</dbReference>
<dbReference type="PROSITE" id="PS52016">
    <property type="entry name" value="TONB_DEPENDENT_REC_3"/>
    <property type="match status" value="1"/>
</dbReference>
<sequence length="694" mass="75493">MIRLPAFRPRDRIPAARPLCVALSLLIAGTCAAADGAAHHDGVVTLDTLVVTDVTPTLAMTFVTDTKLPRQPVPASDGADYLKTVPGFSLIRSGGTNGDPVLRGMFGSRLNLMTDGGHMQGACPARMDNSLSYVSPETYDRLEVVKGPQTVLWGPGASAGTVRFERDIPFFDAPGMQLNASATFGSFGRDDQVVDTAFGNASAYARVTANRSQSDDYDDGDGNVVPSAWKKWNADVAFGWTPDADSLVEASAGRGDGEARYAGRGMDGSQFERTSYGLRAERRNFDGAFDKVEARLYYNDVDHVMDNYTLREPDAGSSMPMPMASNVAQRTQGGRLAFAWSTDGWNLDAGLDARDNRHRKRNATGRDAYLAQPWTTDARSDNVGVFAELGWNLAPRQRLVGGLRIDRASVQDERATIGSMMPRPNPTQGTTRRETLPSGLVRWEIQPEGSAAMWHLGLGHVQRMPDYWELFSPTLGPAGSVNAFAGIEPERTTQLDIGMHYREGRWDAWASLYAGRIQDYILFEYSEGMMGATTRATNVDARTHGGEVGVEFRPTGAWKLGGSLAYAWGEVDHVGAMPQTPPLEARLNAAYDNKRWSVGALLRVAASQDRMSPGYGNVVGQDLAPTPGFAVFSLNGGYRFTQTLQLAAGIDNVFDRTYAEHLNLAGNSAFGYPADPVRINEPGRSAWVKLNYKF</sequence>
<dbReference type="InterPro" id="IPR039426">
    <property type="entry name" value="TonB-dep_rcpt-like"/>
</dbReference>
<feature type="chain" id="PRO_5017694666" evidence="10">
    <location>
        <begin position="34"/>
        <end position="694"/>
    </location>
</feature>
<evidence type="ECO:0000256" key="1">
    <source>
        <dbReference type="ARBA" id="ARBA00004571"/>
    </source>
</evidence>
<dbReference type="InterPro" id="IPR012910">
    <property type="entry name" value="Plug_dom"/>
</dbReference>
<dbReference type="InterPro" id="IPR037066">
    <property type="entry name" value="Plug_dom_sf"/>
</dbReference>
<evidence type="ECO:0000256" key="5">
    <source>
        <dbReference type="ARBA" id="ARBA00023077"/>
    </source>
</evidence>
<evidence type="ECO:0000313" key="13">
    <source>
        <dbReference type="EMBL" id="RDY67491.1"/>
    </source>
</evidence>
<dbReference type="AlphaFoldDB" id="A0A3D8VEK4"/>
<name>A0A3D8VEK4_9GAMM</name>
<keyword evidence="4 8" id="KW-0812">Transmembrane</keyword>